<proteinExistence type="predicted"/>
<name>A0ABP5JY26_9ACTN</name>
<gene>
    <name evidence="5" type="ORF">GCM10009727_12060</name>
</gene>
<feature type="transmembrane region" description="Helical" evidence="3">
    <location>
        <begin position="107"/>
        <end position="128"/>
    </location>
</feature>
<feature type="domain" description="FtsK" evidence="4">
    <location>
        <begin position="289"/>
        <end position="471"/>
    </location>
</feature>
<comment type="caution">
    <text evidence="5">The sequence shown here is derived from an EMBL/GenBank/DDBJ whole genome shotgun (WGS) entry which is preliminary data.</text>
</comment>
<dbReference type="Proteomes" id="UP001501020">
    <property type="component" value="Unassembled WGS sequence"/>
</dbReference>
<keyword evidence="3" id="KW-1133">Transmembrane helix</keyword>
<evidence type="ECO:0000256" key="1">
    <source>
        <dbReference type="PROSITE-ProRule" id="PRU00289"/>
    </source>
</evidence>
<organism evidence="5 6">
    <name type="scientific">Actinomadura napierensis</name>
    <dbReference type="NCBI Taxonomy" id="267854"/>
    <lineage>
        <taxon>Bacteria</taxon>
        <taxon>Bacillati</taxon>
        <taxon>Actinomycetota</taxon>
        <taxon>Actinomycetes</taxon>
        <taxon>Streptosporangiales</taxon>
        <taxon>Thermomonosporaceae</taxon>
        <taxon>Actinomadura</taxon>
    </lineage>
</organism>
<dbReference type="Gene3D" id="3.40.50.300">
    <property type="entry name" value="P-loop containing nucleotide triphosphate hydrolases"/>
    <property type="match status" value="1"/>
</dbReference>
<keyword evidence="3" id="KW-0472">Membrane</keyword>
<protein>
    <recommendedName>
        <fullName evidence="4">FtsK domain-containing protein</fullName>
    </recommendedName>
</protein>
<dbReference type="InterPro" id="IPR002543">
    <property type="entry name" value="FtsK_dom"/>
</dbReference>
<keyword evidence="6" id="KW-1185">Reference proteome</keyword>
<evidence type="ECO:0000313" key="5">
    <source>
        <dbReference type="EMBL" id="GAA2124468.1"/>
    </source>
</evidence>
<accession>A0ABP5JY26</accession>
<evidence type="ECO:0000259" key="4">
    <source>
        <dbReference type="PROSITE" id="PS50901"/>
    </source>
</evidence>
<keyword evidence="1" id="KW-0067">ATP-binding</keyword>
<feature type="compositionally biased region" description="Pro residues" evidence="2">
    <location>
        <begin position="564"/>
        <end position="574"/>
    </location>
</feature>
<reference evidence="6" key="1">
    <citation type="journal article" date="2019" name="Int. J. Syst. Evol. Microbiol.">
        <title>The Global Catalogue of Microorganisms (GCM) 10K type strain sequencing project: providing services to taxonomists for standard genome sequencing and annotation.</title>
        <authorList>
            <consortium name="The Broad Institute Genomics Platform"/>
            <consortium name="The Broad Institute Genome Sequencing Center for Infectious Disease"/>
            <person name="Wu L."/>
            <person name="Ma J."/>
        </authorList>
    </citation>
    <scope>NUCLEOTIDE SEQUENCE [LARGE SCALE GENOMIC DNA]</scope>
    <source>
        <strain evidence="6">JCM 13850</strain>
    </source>
</reference>
<feature type="region of interest" description="Disordered" evidence="2">
    <location>
        <begin position="544"/>
        <end position="608"/>
    </location>
</feature>
<feature type="region of interest" description="Disordered" evidence="2">
    <location>
        <begin position="1"/>
        <end position="33"/>
    </location>
</feature>
<dbReference type="EMBL" id="BAAAMR010000006">
    <property type="protein sequence ID" value="GAA2124468.1"/>
    <property type="molecule type" value="Genomic_DNA"/>
</dbReference>
<feature type="binding site" evidence="1">
    <location>
        <begin position="309"/>
        <end position="316"/>
    </location>
    <ligand>
        <name>ATP</name>
        <dbReference type="ChEBI" id="CHEBI:30616"/>
    </ligand>
</feature>
<evidence type="ECO:0000256" key="2">
    <source>
        <dbReference type="SAM" id="MobiDB-lite"/>
    </source>
</evidence>
<keyword evidence="1" id="KW-0547">Nucleotide-binding</keyword>
<keyword evidence="3" id="KW-0812">Transmembrane</keyword>
<evidence type="ECO:0000256" key="3">
    <source>
        <dbReference type="SAM" id="Phobius"/>
    </source>
</evidence>
<evidence type="ECO:0000313" key="6">
    <source>
        <dbReference type="Proteomes" id="UP001501020"/>
    </source>
</evidence>
<dbReference type="RefSeq" id="WP_344262342.1">
    <property type="nucleotide sequence ID" value="NZ_BAAAMR010000006.1"/>
</dbReference>
<sequence length="754" mass="79786">MARRNRRPRSTTTWRDAAHHNHNHTRNRNAPTAGQTALTAIRGYGRWVAHSPDTRGLGSALAALYPLGEIGHLTGADPLMLGAFAPPAALAAWVGTYKKHASPRYSATVAATAAGIPAWLGAAAHLGILNLPTLLAYSISATVTWSAYTWSDVLKKRRAWAREQLKWDELATAAGLEDSRLIGIDDTRLGVRFRVDVRATNKRASQLAGKGGGLAEDIAAQIGLPAERVRITADDKHAGIIRVLVQMLDPWAGPATHPAMDPAAAPTLAAARRSIMDGPFVIGIDPDTGNPMTLTVFDRAGGHHVFVVAPTGSGKTTLYNNVIEQATACTDVLVWGIDLGKGTIARFWGPALDAAAGIGEEKKALQILEWACLTIDHRSRETGGRNHQPTPTDPVILIPVDELDTLTGANSSIALKAKPMIEHIYRRGRSAGVELLTASQRGVVQYTGSKDPHANADNKVVLRMNRAAEMGNVVPEWEASGMPNMASYARGVKGVALVVDSENTWVAGRVLDLSDLDAVERLAHQRGAPTATLPAALVKGLPGYADRRRVPATSTAGGGGTGPAAPPPPPPPPLSGDDRRELDAAPGGAEPTNGASGERGSRIGHGWQAGFGIDPDDHDAVERLAGELVSEVEARLRDMPQPPKQPTSLADMIKAKEVLDNAENNPPEVNQNIPVSEKIAGPVLALLAERGADGATPAELTKAVGKGESTVRRYLAIMRDHKPPLIVGSGSTRNLRYFLPDHAPGADPTTDHGQ</sequence>
<dbReference type="PROSITE" id="PS50901">
    <property type="entry name" value="FTSK"/>
    <property type="match status" value="1"/>
</dbReference>
<dbReference type="InterPro" id="IPR027417">
    <property type="entry name" value="P-loop_NTPase"/>
</dbReference>
<dbReference type="SUPFAM" id="SSF52540">
    <property type="entry name" value="P-loop containing nucleoside triphosphate hydrolases"/>
    <property type="match status" value="1"/>
</dbReference>